<comment type="caution">
    <text evidence="2">The sequence shown here is derived from an EMBL/GenBank/DDBJ whole genome shotgun (WGS) entry which is preliminary data.</text>
</comment>
<keyword evidence="3" id="KW-1185">Reference proteome</keyword>
<proteinExistence type="predicted"/>
<feature type="region of interest" description="Disordered" evidence="1">
    <location>
        <begin position="1"/>
        <end position="32"/>
    </location>
</feature>
<organism evidence="2 3">
    <name type="scientific">Prorocentrum cordatum</name>
    <dbReference type="NCBI Taxonomy" id="2364126"/>
    <lineage>
        <taxon>Eukaryota</taxon>
        <taxon>Sar</taxon>
        <taxon>Alveolata</taxon>
        <taxon>Dinophyceae</taxon>
        <taxon>Prorocentrales</taxon>
        <taxon>Prorocentraceae</taxon>
        <taxon>Prorocentrum</taxon>
    </lineage>
</organism>
<evidence type="ECO:0000256" key="1">
    <source>
        <dbReference type="SAM" id="MobiDB-lite"/>
    </source>
</evidence>
<sequence>MGPRGGELRGAQARSVPQRGPGAASQRGLVLPHEGAGHLPLLEAWRRRAAPELVVRQPREPRLLHAAARGCWRPWLAARRRAGPLPSARAPQG</sequence>
<name>A0ABN9TEI1_9DINO</name>
<protein>
    <submittedName>
        <fullName evidence="2">Uncharacterized protein</fullName>
    </submittedName>
</protein>
<accession>A0ABN9TEI1</accession>
<feature type="non-terminal residue" evidence="2">
    <location>
        <position position="93"/>
    </location>
</feature>
<reference evidence="2" key="1">
    <citation type="submission" date="2023-10" db="EMBL/GenBank/DDBJ databases">
        <authorList>
            <person name="Chen Y."/>
            <person name="Shah S."/>
            <person name="Dougan E. K."/>
            <person name="Thang M."/>
            <person name="Chan C."/>
        </authorList>
    </citation>
    <scope>NUCLEOTIDE SEQUENCE [LARGE SCALE GENOMIC DNA]</scope>
</reference>
<dbReference type="Proteomes" id="UP001189429">
    <property type="component" value="Unassembled WGS sequence"/>
</dbReference>
<evidence type="ECO:0000313" key="3">
    <source>
        <dbReference type="Proteomes" id="UP001189429"/>
    </source>
</evidence>
<gene>
    <name evidence="2" type="ORF">PCOR1329_LOCUS38127</name>
</gene>
<evidence type="ECO:0000313" key="2">
    <source>
        <dbReference type="EMBL" id="CAK0843930.1"/>
    </source>
</evidence>
<dbReference type="EMBL" id="CAUYUJ010014616">
    <property type="protein sequence ID" value="CAK0843930.1"/>
    <property type="molecule type" value="Genomic_DNA"/>
</dbReference>